<keyword evidence="1" id="KW-0175">Coiled coil</keyword>
<dbReference type="OrthoDB" id="441210at2759"/>
<protein>
    <submittedName>
        <fullName evidence="3">Uncharacterized protein</fullName>
    </submittedName>
</protein>
<evidence type="ECO:0000313" key="3">
    <source>
        <dbReference type="EMBL" id="AEO66771.1"/>
    </source>
</evidence>
<feature type="compositionally biased region" description="Polar residues" evidence="2">
    <location>
        <begin position="201"/>
        <end position="211"/>
    </location>
</feature>
<organism evidence="3 4">
    <name type="scientific">Thermothielavioides terrestris (strain ATCC 38088 / NRRL 8126)</name>
    <name type="common">Thielavia terrestris</name>
    <dbReference type="NCBI Taxonomy" id="578455"/>
    <lineage>
        <taxon>Eukaryota</taxon>
        <taxon>Fungi</taxon>
        <taxon>Dikarya</taxon>
        <taxon>Ascomycota</taxon>
        <taxon>Pezizomycotina</taxon>
        <taxon>Sordariomycetes</taxon>
        <taxon>Sordariomycetidae</taxon>
        <taxon>Sordariales</taxon>
        <taxon>Chaetomiaceae</taxon>
        <taxon>Thermothielavioides</taxon>
        <taxon>Thermothielavioides terrestris</taxon>
    </lineage>
</organism>
<dbReference type="eggNOG" id="ENOG502RMFV">
    <property type="taxonomic scope" value="Eukaryota"/>
</dbReference>
<accession>G2R3G1</accession>
<evidence type="ECO:0000313" key="4">
    <source>
        <dbReference type="Proteomes" id="UP000008181"/>
    </source>
</evidence>
<feature type="region of interest" description="Disordered" evidence="2">
    <location>
        <begin position="44"/>
        <end position="68"/>
    </location>
</feature>
<feature type="region of interest" description="Disordered" evidence="2">
    <location>
        <begin position="193"/>
        <end position="230"/>
    </location>
</feature>
<keyword evidence="4" id="KW-1185">Reference proteome</keyword>
<feature type="coiled-coil region" evidence="1">
    <location>
        <begin position="5"/>
        <end position="39"/>
    </location>
</feature>
<evidence type="ECO:0000256" key="2">
    <source>
        <dbReference type="SAM" id="MobiDB-lite"/>
    </source>
</evidence>
<sequence>METEEQALRRKYEDLRVTLENRTRELSQFQELYSKLKQRVIGSGIPRSHTPVQGAAAVDPTHGRAQSQLPRPIMPLGARTGVPNYFPASPGYPKSQPNLNAVAQWNKPAFAQRANVPATPSSNLPLRNPRTSGFTSTPRTGVGSTSVPGSGRFLGREGSSQMQSTVGLRVFSGAKTGAAGLKRSLGGVELDMSRRPLHSVEGTQGASQASPHSAGGQASRHLDVPGPILR</sequence>
<dbReference type="AlphaFoldDB" id="G2R3G1"/>
<name>G2R3G1_THETT</name>
<dbReference type="EMBL" id="CP003010">
    <property type="protein sequence ID" value="AEO66771.1"/>
    <property type="molecule type" value="Genomic_DNA"/>
</dbReference>
<proteinExistence type="predicted"/>
<feature type="compositionally biased region" description="Polar residues" evidence="2">
    <location>
        <begin position="118"/>
        <end position="139"/>
    </location>
</feature>
<dbReference type="Proteomes" id="UP000008181">
    <property type="component" value="Chromosome 2"/>
</dbReference>
<dbReference type="KEGG" id="ttt:THITE_2115161"/>
<evidence type="ECO:0000256" key="1">
    <source>
        <dbReference type="SAM" id="Coils"/>
    </source>
</evidence>
<gene>
    <name evidence="3" type="ORF">THITE_2115161</name>
</gene>
<feature type="region of interest" description="Disordered" evidence="2">
    <location>
        <begin position="117"/>
        <end position="150"/>
    </location>
</feature>
<dbReference type="STRING" id="578455.G2R3G1"/>
<dbReference type="GeneID" id="11514692"/>
<feature type="compositionally biased region" description="Low complexity" evidence="2">
    <location>
        <begin position="140"/>
        <end position="150"/>
    </location>
</feature>
<reference evidence="3 4" key="1">
    <citation type="journal article" date="2011" name="Nat. Biotechnol.">
        <title>Comparative genomic analysis of the thermophilic biomass-degrading fungi Myceliophthora thermophila and Thielavia terrestris.</title>
        <authorList>
            <person name="Berka R.M."/>
            <person name="Grigoriev I.V."/>
            <person name="Otillar R."/>
            <person name="Salamov A."/>
            <person name="Grimwood J."/>
            <person name="Reid I."/>
            <person name="Ishmael N."/>
            <person name="John T."/>
            <person name="Darmond C."/>
            <person name="Moisan M.-C."/>
            <person name="Henrissat B."/>
            <person name="Coutinho P.M."/>
            <person name="Lombard V."/>
            <person name="Natvig D.O."/>
            <person name="Lindquist E."/>
            <person name="Schmutz J."/>
            <person name="Lucas S."/>
            <person name="Harris P."/>
            <person name="Powlowski J."/>
            <person name="Bellemare A."/>
            <person name="Taylor D."/>
            <person name="Butler G."/>
            <person name="de Vries R.P."/>
            <person name="Allijn I.E."/>
            <person name="van den Brink J."/>
            <person name="Ushinsky S."/>
            <person name="Storms R."/>
            <person name="Powell A.J."/>
            <person name="Paulsen I.T."/>
            <person name="Elbourne L.D.H."/>
            <person name="Baker S.E."/>
            <person name="Magnuson J."/>
            <person name="LaBoissiere S."/>
            <person name="Clutterbuck A.J."/>
            <person name="Martinez D."/>
            <person name="Wogulis M."/>
            <person name="de Leon A.L."/>
            <person name="Rey M.W."/>
            <person name="Tsang A."/>
        </authorList>
    </citation>
    <scope>NUCLEOTIDE SEQUENCE [LARGE SCALE GENOMIC DNA]</scope>
    <source>
        <strain evidence="4">ATCC 38088 / NRRL 8126</strain>
    </source>
</reference>
<dbReference type="HOGENOM" id="CLU_1205504_0_0_1"/>
<dbReference type="RefSeq" id="XP_003653107.1">
    <property type="nucleotide sequence ID" value="XM_003653059.1"/>
</dbReference>